<dbReference type="RefSeq" id="XP_022296386.1">
    <property type="nucleotide sequence ID" value="XM_022440678.1"/>
</dbReference>
<dbReference type="InterPro" id="IPR006149">
    <property type="entry name" value="EB_dom"/>
</dbReference>
<dbReference type="PANTHER" id="PTHR39069">
    <property type="entry name" value="ECDYSONE-INDUCIBLE GENE E1, ISOFORM A"/>
    <property type="match status" value="1"/>
</dbReference>
<feature type="domain" description="EB" evidence="2">
    <location>
        <begin position="136"/>
        <end position="191"/>
    </location>
</feature>
<dbReference type="OrthoDB" id="6147356at2759"/>
<keyword evidence="3" id="KW-1185">Reference proteome</keyword>
<name>A0A8B8AZ38_CRAVI</name>
<dbReference type="KEGG" id="cvn:111106135"/>
<evidence type="ECO:0000256" key="1">
    <source>
        <dbReference type="SAM" id="Phobius"/>
    </source>
</evidence>
<evidence type="ECO:0000259" key="2">
    <source>
        <dbReference type="Pfam" id="PF01683"/>
    </source>
</evidence>
<gene>
    <name evidence="4" type="primary">LOC111106135</name>
</gene>
<sequence length="566" mass="62816">MMLCFSVEGYVKSINGEVCFKTGLEFPNKCSFKVETAQDYFKTDRGTCRSKCSVQIYRYEGYTFSSYHLYSLRTITVISGKRSTTLNTTCSSYSGSELRINCSSWKHDVFLVGNEHTCQERDADCAHIGKTCICHCLSGYILVSGRCLLANVHVGDMCSSDLQCTGTDNSGVCCNGVCQCQLGYLKIDGFCYQEDLDLNQPCAHSQQCSVSPHVACLEGRCSCIGGYKARRDGQCEKEKASYGGFCSQNDQCTNSTVCKDERCTCKQGFVFIDTDCYKKDVLLNQSCMYSHQCLLSPYAACLEGRCSCIDGYKALNNGQCEKKKASNGGLSSQKDQCTNSTVCKNERCTCEQGFVFIDSDCHKKDVLLNQSCIYSHQCTESPYAACLEGRCSCIEGYKPGNGSQCEKDAQGSTSVNISILGVLYGGFFLSGFITAGLVLIIYRRFKSSEIKWPLPCISVKEVYSLSRAAEFNRSGPSSPQNTMREVISIAPHKHPEYCNVLHKPERQLRNKDVYNHLNTEEECVDSDNYDHACAATFHIGNSNINDNVQRPEEIYADTNGYSTIML</sequence>
<dbReference type="Pfam" id="PF01683">
    <property type="entry name" value="EB"/>
    <property type="match status" value="3"/>
</dbReference>
<feature type="domain" description="EB" evidence="2">
    <location>
        <begin position="265"/>
        <end position="320"/>
    </location>
</feature>
<evidence type="ECO:0000313" key="4">
    <source>
        <dbReference type="RefSeq" id="XP_022296386.1"/>
    </source>
</evidence>
<feature type="domain" description="EB" evidence="2">
    <location>
        <begin position="350"/>
        <end position="405"/>
    </location>
</feature>
<dbReference type="Proteomes" id="UP000694844">
    <property type="component" value="Chromosome 8"/>
</dbReference>
<dbReference type="PANTHER" id="PTHR39069:SF8">
    <property type="entry name" value="FI17111P1"/>
    <property type="match status" value="1"/>
</dbReference>
<dbReference type="AlphaFoldDB" id="A0A8B8AZ38"/>
<keyword evidence="1" id="KW-0812">Transmembrane</keyword>
<keyword evidence="1" id="KW-0472">Membrane</keyword>
<accession>A0A8B8AZ38</accession>
<proteinExistence type="predicted"/>
<protein>
    <submittedName>
        <fullName evidence="4">Cell death abnormality protein 1-like isoform X1</fullName>
    </submittedName>
</protein>
<feature type="transmembrane region" description="Helical" evidence="1">
    <location>
        <begin position="417"/>
        <end position="442"/>
    </location>
</feature>
<keyword evidence="1" id="KW-1133">Transmembrane helix</keyword>
<reference evidence="4" key="1">
    <citation type="submission" date="2025-08" db="UniProtKB">
        <authorList>
            <consortium name="RefSeq"/>
        </authorList>
    </citation>
    <scope>IDENTIFICATION</scope>
    <source>
        <tissue evidence="4">Whole sample</tissue>
    </source>
</reference>
<evidence type="ECO:0000313" key="3">
    <source>
        <dbReference type="Proteomes" id="UP000694844"/>
    </source>
</evidence>
<organism evidence="3 4">
    <name type="scientific">Crassostrea virginica</name>
    <name type="common">Eastern oyster</name>
    <dbReference type="NCBI Taxonomy" id="6565"/>
    <lineage>
        <taxon>Eukaryota</taxon>
        <taxon>Metazoa</taxon>
        <taxon>Spiralia</taxon>
        <taxon>Lophotrochozoa</taxon>
        <taxon>Mollusca</taxon>
        <taxon>Bivalvia</taxon>
        <taxon>Autobranchia</taxon>
        <taxon>Pteriomorphia</taxon>
        <taxon>Ostreida</taxon>
        <taxon>Ostreoidea</taxon>
        <taxon>Ostreidae</taxon>
        <taxon>Crassostrea</taxon>
    </lineage>
</organism>
<dbReference type="GeneID" id="111106135"/>